<name>A0A9P4HPY9_9PEZI</name>
<dbReference type="EMBL" id="ML978728">
    <property type="protein sequence ID" value="KAF2085735.1"/>
    <property type="molecule type" value="Genomic_DNA"/>
</dbReference>
<gene>
    <name evidence="2" type="ORF">K490DRAFT_67334</name>
</gene>
<feature type="compositionally biased region" description="Low complexity" evidence="1">
    <location>
        <begin position="47"/>
        <end position="60"/>
    </location>
</feature>
<feature type="compositionally biased region" description="Basic and acidic residues" evidence="1">
    <location>
        <begin position="103"/>
        <end position="113"/>
    </location>
</feature>
<feature type="compositionally biased region" description="Polar residues" evidence="1">
    <location>
        <begin position="61"/>
        <end position="72"/>
    </location>
</feature>
<protein>
    <submittedName>
        <fullName evidence="2">Uncharacterized protein</fullName>
    </submittedName>
</protein>
<feature type="region of interest" description="Disordered" evidence="1">
    <location>
        <begin position="132"/>
        <end position="246"/>
    </location>
</feature>
<evidence type="ECO:0000256" key="1">
    <source>
        <dbReference type="SAM" id="MobiDB-lite"/>
    </source>
</evidence>
<feature type="non-terminal residue" evidence="2">
    <location>
        <position position="246"/>
    </location>
</feature>
<dbReference type="AlphaFoldDB" id="A0A9P4HPY9"/>
<feature type="compositionally biased region" description="Polar residues" evidence="1">
    <location>
        <begin position="237"/>
        <end position="246"/>
    </location>
</feature>
<feature type="region of interest" description="Disordered" evidence="1">
    <location>
        <begin position="1"/>
        <end position="113"/>
    </location>
</feature>
<feature type="compositionally biased region" description="Polar residues" evidence="1">
    <location>
        <begin position="19"/>
        <end position="29"/>
    </location>
</feature>
<dbReference type="Proteomes" id="UP000799776">
    <property type="component" value="Unassembled WGS sequence"/>
</dbReference>
<feature type="compositionally biased region" description="Low complexity" evidence="1">
    <location>
        <begin position="220"/>
        <end position="230"/>
    </location>
</feature>
<evidence type="ECO:0000313" key="3">
    <source>
        <dbReference type="Proteomes" id="UP000799776"/>
    </source>
</evidence>
<keyword evidence="3" id="KW-1185">Reference proteome</keyword>
<comment type="caution">
    <text evidence="2">The sequence shown here is derived from an EMBL/GenBank/DDBJ whole genome shotgun (WGS) entry which is preliminary data.</text>
</comment>
<organism evidence="2 3">
    <name type="scientific">Saccharata proteae CBS 121410</name>
    <dbReference type="NCBI Taxonomy" id="1314787"/>
    <lineage>
        <taxon>Eukaryota</taxon>
        <taxon>Fungi</taxon>
        <taxon>Dikarya</taxon>
        <taxon>Ascomycota</taxon>
        <taxon>Pezizomycotina</taxon>
        <taxon>Dothideomycetes</taxon>
        <taxon>Dothideomycetes incertae sedis</taxon>
        <taxon>Botryosphaeriales</taxon>
        <taxon>Saccharataceae</taxon>
        <taxon>Saccharata</taxon>
    </lineage>
</organism>
<sequence>MDSQVPWKSPDSRFAPFPHQQQSEISTDFSKMGAGKNAARKARKANRQAAIQQQRLAQTQYSSQSLKRSQTPRAIKSEIAAKLQAHNVEQADPTTEDLGASDGKQEGLKQRRESFVGNTLLDALENIDGARTAAPMSAKAPSFGKRAQPQAGPFQRQTSATPKSHESSLAPDDEPTPWAVRHDSDGSKSLTWLDYAGPQLAGGVATPTPPWVSTAPRATPPMTQNQTPQPHGAVPWGTSNTPSLPP</sequence>
<proteinExistence type="predicted"/>
<evidence type="ECO:0000313" key="2">
    <source>
        <dbReference type="EMBL" id="KAF2085735.1"/>
    </source>
</evidence>
<accession>A0A9P4HPY9</accession>
<reference evidence="2" key="1">
    <citation type="journal article" date="2020" name="Stud. Mycol.">
        <title>101 Dothideomycetes genomes: a test case for predicting lifestyles and emergence of pathogens.</title>
        <authorList>
            <person name="Haridas S."/>
            <person name="Albert R."/>
            <person name="Binder M."/>
            <person name="Bloem J."/>
            <person name="Labutti K."/>
            <person name="Salamov A."/>
            <person name="Andreopoulos B."/>
            <person name="Baker S."/>
            <person name="Barry K."/>
            <person name="Bills G."/>
            <person name="Bluhm B."/>
            <person name="Cannon C."/>
            <person name="Castanera R."/>
            <person name="Culley D."/>
            <person name="Daum C."/>
            <person name="Ezra D."/>
            <person name="Gonzalez J."/>
            <person name="Henrissat B."/>
            <person name="Kuo A."/>
            <person name="Liang C."/>
            <person name="Lipzen A."/>
            <person name="Lutzoni F."/>
            <person name="Magnuson J."/>
            <person name="Mondo S."/>
            <person name="Nolan M."/>
            <person name="Ohm R."/>
            <person name="Pangilinan J."/>
            <person name="Park H.-J."/>
            <person name="Ramirez L."/>
            <person name="Alfaro M."/>
            <person name="Sun H."/>
            <person name="Tritt A."/>
            <person name="Yoshinaga Y."/>
            <person name="Zwiers L.-H."/>
            <person name="Turgeon B."/>
            <person name="Goodwin S."/>
            <person name="Spatafora J."/>
            <person name="Crous P."/>
            <person name="Grigoriev I."/>
        </authorList>
    </citation>
    <scope>NUCLEOTIDE SEQUENCE</scope>
    <source>
        <strain evidence="2">CBS 121410</strain>
    </source>
</reference>